<dbReference type="InterPro" id="IPR016159">
    <property type="entry name" value="Cullin_repeat-like_dom_sf"/>
</dbReference>
<keyword evidence="3" id="KW-0653">Protein transport</keyword>
<keyword evidence="2 3" id="KW-0813">Transport</keyword>
<evidence type="ECO:0000256" key="1">
    <source>
        <dbReference type="ARBA" id="ARBA00006756"/>
    </source>
</evidence>
<dbReference type="PANTHER" id="PTHR12542:SF7">
    <property type="entry name" value="EXOCYST SUBUNIT EXO70 FAMILY PROTEIN"/>
    <property type="match status" value="1"/>
</dbReference>
<evidence type="ECO:0000256" key="2">
    <source>
        <dbReference type="ARBA" id="ARBA00022448"/>
    </source>
</evidence>
<evidence type="ECO:0000259" key="4">
    <source>
        <dbReference type="Pfam" id="PF03081"/>
    </source>
</evidence>
<sequence>MKTLQLVFKGILTFSISGTRSYLRSSTVYSSSVTSSSSYELQGSGYTVQGELSSEQVYRLQNIAERLNSTGCLGDCIEAYKISRKSAVDARFLRFGFGKWSIDDLQGLDSEEFTANIRLWIQTARKFYNSFFPGERQYYEQIFGGVSSVTYDNCFLPIVKEVAIELNNFANAVSSIASFQKLFAVLDLYKALSVLIPEIRNMFSTKLSAYISQGAIKTIENLATLVRQLFSSFEDTVLNERLNTLTRDGSIHSLTKYAMNYVTSISQYEELLKSIILSGPIESVGYQLDEQSLEDSGKSPLQLHLIWIMISLRINLEGKSRCHEHSSLRYVFIMNNVNYVIKTIIGSPELLELIGKEYVLKLSKDVIQATHFYSSSMWPRLLYCLRDPRLSNKFTFYDKLSKDSLKDRFKAFNTTFEEVCQTTSFVLDIQLRDQLHKFILRKLLPAYKCFLEKYGSHTLSKRYKEKYIKYSPEDLDYAFRTLTNDNGFSVEC</sequence>
<keyword evidence="6" id="KW-1185">Reference proteome</keyword>
<feature type="domain" description="Exocyst complex subunit Exo70 C-terminal" evidence="4">
    <location>
        <begin position="120"/>
        <end position="476"/>
    </location>
</feature>
<evidence type="ECO:0000256" key="3">
    <source>
        <dbReference type="RuleBase" id="RU365026"/>
    </source>
</evidence>
<gene>
    <name evidence="5" type="ORF">DCAR_0104781</name>
</gene>
<accession>A0AAF1AMK6</accession>
<dbReference type="Gene3D" id="1.20.1280.170">
    <property type="entry name" value="Exocyst complex component Exo70"/>
    <property type="match status" value="1"/>
</dbReference>
<name>A0AAF1AMK6_DAUCS</name>
<proteinExistence type="inferred from homology"/>
<dbReference type="GO" id="GO:0005546">
    <property type="term" value="F:phosphatidylinositol-4,5-bisphosphate binding"/>
    <property type="evidence" value="ECO:0007669"/>
    <property type="project" value="InterPro"/>
</dbReference>
<comment type="function">
    <text evidence="3">Component of the exocyst complex.</text>
</comment>
<dbReference type="Pfam" id="PF03081">
    <property type="entry name" value="Exo70_C"/>
    <property type="match status" value="1"/>
</dbReference>
<dbReference type="GO" id="GO:0000145">
    <property type="term" value="C:exocyst"/>
    <property type="evidence" value="ECO:0007669"/>
    <property type="project" value="InterPro"/>
</dbReference>
<protein>
    <recommendedName>
        <fullName evidence="3">Exocyst subunit Exo70 family protein</fullName>
    </recommendedName>
</protein>
<comment type="similarity">
    <text evidence="1 3">Belongs to the EXO70 family.</text>
</comment>
<dbReference type="EMBL" id="CP093343">
    <property type="protein sequence ID" value="WOG85590.1"/>
    <property type="molecule type" value="Genomic_DNA"/>
</dbReference>
<dbReference type="InterPro" id="IPR046364">
    <property type="entry name" value="Exo70_C"/>
</dbReference>
<dbReference type="SUPFAM" id="SSF74788">
    <property type="entry name" value="Cullin repeat-like"/>
    <property type="match status" value="1"/>
</dbReference>
<evidence type="ECO:0000313" key="5">
    <source>
        <dbReference type="EMBL" id="WOG85590.1"/>
    </source>
</evidence>
<organism evidence="5 6">
    <name type="scientific">Daucus carota subsp. sativus</name>
    <name type="common">Carrot</name>
    <dbReference type="NCBI Taxonomy" id="79200"/>
    <lineage>
        <taxon>Eukaryota</taxon>
        <taxon>Viridiplantae</taxon>
        <taxon>Streptophyta</taxon>
        <taxon>Embryophyta</taxon>
        <taxon>Tracheophyta</taxon>
        <taxon>Spermatophyta</taxon>
        <taxon>Magnoliopsida</taxon>
        <taxon>eudicotyledons</taxon>
        <taxon>Gunneridae</taxon>
        <taxon>Pentapetalae</taxon>
        <taxon>asterids</taxon>
        <taxon>campanulids</taxon>
        <taxon>Apiales</taxon>
        <taxon>Apiaceae</taxon>
        <taxon>Apioideae</taxon>
        <taxon>Scandiceae</taxon>
        <taxon>Daucinae</taxon>
        <taxon>Daucus</taxon>
        <taxon>Daucus sect. Daucus</taxon>
    </lineage>
</organism>
<dbReference type="GO" id="GO:0006887">
    <property type="term" value="P:exocytosis"/>
    <property type="evidence" value="ECO:0007669"/>
    <property type="project" value="UniProtKB-KW"/>
</dbReference>
<dbReference type="Proteomes" id="UP000077755">
    <property type="component" value="Chromosome 1"/>
</dbReference>
<dbReference type="PANTHER" id="PTHR12542">
    <property type="entry name" value="EXOCYST COMPLEX PROTEIN EXO70"/>
    <property type="match status" value="1"/>
</dbReference>
<dbReference type="AlphaFoldDB" id="A0AAF1AMK6"/>
<evidence type="ECO:0000313" key="6">
    <source>
        <dbReference type="Proteomes" id="UP000077755"/>
    </source>
</evidence>
<reference evidence="5" key="1">
    <citation type="journal article" date="2016" name="Nat. Genet.">
        <title>A high-quality carrot genome assembly provides new insights into carotenoid accumulation and asterid genome evolution.</title>
        <authorList>
            <person name="Iorizzo M."/>
            <person name="Ellison S."/>
            <person name="Senalik D."/>
            <person name="Zeng P."/>
            <person name="Satapoomin P."/>
            <person name="Huang J."/>
            <person name="Bowman M."/>
            <person name="Iovene M."/>
            <person name="Sanseverino W."/>
            <person name="Cavagnaro P."/>
            <person name="Yildiz M."/>
            <person name="Macko-Podgorni A."/>
            <person name="Moranska E."/>
            <person name="Grzebelus E."/>
            <person name="Grzebelus D."/>
            <person name="Ashrafi H."/>
            <person name="Zheng Z."/>
            <person name="Cheng S."/>
            <person name="Spooner D."/>
            <person name="Van Deynze A."/>
            <person name="Simon P."/>
        </authorList>
    </citation>
    <scope>NUCLEOTIDE SEQUENCE</scope>
    <source>
        <tissue evidence="5">Leaf</tissue>
    </source>
</reference>
<dbReference type="GO" id="GO:0015031">
    <property type="term" value="P:protein transport"/>
    <property type="evidence" value="ECO:0007669"/>
    <property type="project" value="UniProtKB-KW"/>
</dbReference>
<dbReference type="InterPro" id="IPR004140">
    <property type="entry name" value="Exo70"/>
</dbReference>
<reference evidence="5" key="2">
    <citation type="submission" date="2022-03" db="EMBL/GenBank/DDBJ databases">
        <title>Draft title - Genomic analysis of global carrot germplasm unveils the trajectory of domestication and the origin of high carotenoid orange carrot.</title>
        <authorList>
            <person name="Iorizzo M."/>
            <person name="Ellison S."/>
            <person name="Senalik D."/>
            <person name="Macko-Podgorni A."/>
            <person name="Grzebelus D."/>
            <person name="Bostan H."/>
            <person name="Rolling W."/>
            <person name="Curaba J."/>
            <person name="Simon P."/>
        </authorList>
    </citation>
    <scope>NUCLEOTIDE SEQUENCE</scope>
    <source>
        <tissue evidence="5">Leaf</tissue>
    </source>
</reference>
<keyword evidence="3" id="KW-0268">Exocytosis</keyword>